<reference evidence="3" key="2">
    <citation type="journal article" date="2022" name="Hortic Res">
        <title>The genome of Dioscorea zingiberensis sheds light on the biosynthesis, origin and evolution of the medicinally important diosgenin saponins.</title>
        <authorList>
            <person name="Li Y."/>
            <person name="Tan C."/>
            <person name="Li Z."/>
            <person name="Guo J."/>
            <person name="Li S."/>
            <person name="Chen X."/>
            <person name="Wang C."/>
            <person name="Dai X."/>
            <person name="Yang H."/>
            <person name="Song W."/>
            <person name="Hou L."/>
            <person name="Xu J."/>
            <person name="Tong Z."/>
            <person name="Xu A."/>
            <person name="Yuan X."/>
            <person name="Wang W."/>
            <person name="Yang Q."/>
            <person name="Chen L."/>
            <person name="Sun Z."/>
            <person name="Wang K."/>
            <person name="Pan B."/>
            <person name="Chen J."/>
            <person name="Bao Y."/>
            <person name="Liu F."/>
            <person name="Qi X."/>
            <person name="Gang D.R."/>
            <person name="Wen J."/>
            <person name="Li J."/>
        </authorList>
    </citation>
    <scope>NUCLEOTIDE SEQUENCE</scope>
    <source>
        <strain evidence="3">Dzin_1.0</strain>
    </source>
</reference>
<organism evidence="3 4">
    <name type="scientific">Dioscorea zingiberensis</name>
    <dbReference type="NCBI Taxonomy" id="325984"/>
    <lineage>
        <taxon>Eukaryota</taxon>
        <taxon>Viridiplantae</taxon>
        <taxon>Streptophyta</taxon>
        <taxon>Embryophyta</taxon>
        <taxon>Tracheophyta</taxon>
        <taxon>Spermatophyta</taxon>
        <taxon>Magnoliopsida</taxon>
        <taxon>Liliopsida</taxon>
        <taxon>Dioscoreales</taxon>
        <taxon>Dioscoreaceae</taxon>
        <taxon>Dioscorea</taxon>
    </lineage>
</organism>
<evidence type="ECO:0000313" key="3">
    <source>
        <dbReference type="EMBL" id="KAJ0966455.1"/>
    </source>
</evidence>
<dbReference type="Gene3D" id="1.20.1260.60">
    <property type="entry name" value="Vacuolar protein sorting-associated protein Ist1"/>
    <property type="match status" value="1"/>
</dbReference>
<protein>
    <recommendedName>
        <fullName evidence="5">Vacuolar protein sorting-associated protein Ist1</fullName>
    </recommendedName>
</protein>
<dbReference type="Proteomes" id="UP001085076">
    <property type="component" value="Miscellaneous, Linkage group lg08"/>
</dbReference>
<dbReference type="OrthoDB" id="29853at2759"/>
<feature type="compositionally biased region" description="Basic and acidic residues" evidence="2">
    <location>
        <begin position="377"/>
        <end position="390"/>
    </location>
</feature>
<comment type="similarity">
    <text evidence="1">Belongs to the IST1 family.</text>
</comment>
<dbReference type="InterPro" id="IPR005061">
    <property type="entry name" value="Ist1"/>
</dbReference>
<gene>
    <name evidence="3" type="ORF">J5N97_027593</name>
</gene>
<dbReference type="EMBL" id="JAGGNH010000008">
    <property type="protein sequence ID" value="KAJ0966455.1"/>
    <property type="molecule type" value="Genomic_DNA"/>
</dbReference>
<accession>A0A9D5C4H7</accession>
<feature type="region of interest" description="Disordered" evidence="2">
    <location>
        <begin position="377"/>
        <end position="411"/>
    </location>
</feature>
<dbReference type="Pfam" id="PF03398">
    <property type="entry name" value="Ist1"/>
    <property type="match status" value="1"/>
</dbReference>
<feature type="region of interest" description="Disordered" evidence="2">
    <location>
        <begin position="763"/>
        <end position="795"/>
    </location>
</feature>
<name>A0A9D5C4H7_9LILI</name>
<evidence type="ECO:0000256" key="1">
    <source>
        <dbReference type="ARBA" id="ARBA00005536"/>
    </source>
</evidence>
<dbReference type="GO" id="GO:0015031">
    <property type="term" value="P:protein transport"/>
    <property type="evidence" value="ECO:0007669"/>
    <property type="project" value="InterPro"/>
</dbReference>
<keyword evidence="4" id="KW-1185">Reference proteome</keyword>
<dbReference type="FunFam" id="1.20.1260.60:FF:000002">
    <property type="entry name" value="Vacuolar protein sorting-associated protein IST1"/>
    <property type="match status" value="1"/>
</dbReference>
<feature type="region of interest" description="Disordered" evidence="2">
    <location>
        <begin position="683"/>
        <end position="706"/>
    </location>
</feature>
<dbReference type="PANTHER" id="PTHR12161">
    <property type="entry name" value="IST1 FAMILY MEMBER"/>
    <property type="match status" value="1"/>
</dbReference>
<feature type="region of interest" description="Disordered" evidence="2">
    <location>
        <begin position="723"/>
        <end position="742"/>
    </location>
</feature>
<feature type="compositionally biased region" description="Basic and acidic residues" evidence="2">
    <location>
        <begin position="733"/>
        <end position="742"/>
    </location>
</feature>
<evidence type="ECO:0008006" key="5">
    <source>
        <dbReference type="Google" id="ProtNLM"/>
    </source>
</evidence>
<feature type="region of interest" description="Disordered" evidence="2">
    <location>
        <begin position="634"/>
        <end position="670"/>
    </location>
</feature>
<dbReference type="PANTHER" id="PTHR12161:SF14">
    <property type="entry name" value="REGULATOR OF VPS4 ACTIVITY IN THE MVB PATHWAY PROTEIN"/>
    <property type="match status" value="1"/>
</dbReference>
<comment type="caution">
    <text evidence="3">The sequence shown here is derived from an EMBL/GenBank/DDBJ whole genome shotgun (WGS) entry which is preliminary data.</text>
</comment>
<evidence type="ECO:0000256" key="2">
    <source>
        <dbReference type="SAM" id="MobiDB-lite"/>
    </source>
</evidence>
<dbReference type="AlphaFoldDB" id="A0A9D5C4H7"/>
<sequence length="815" mass="90688">MLGGLLGSKFTNKCKHSVKCVKTRLVVITRKKQAMVGFLKKDVAELIAKGFDSKAFERMDALIVEINHARCYDMIEKYCDCLLNQLPSMHKQRECPENATEAVSTLIFAAARFSDLPELCDLRRAFLDRFGSDSDSFVNSEFVENMQRKSFSMDKKLQLMHDITQEFSVSWDVRIFKQKLSSSAPASDESRKGVPVRNGNNEPPGKTISGGNGAVNNVGNKILPKERYEPTPKTVIQKQEIQPGLKGIQKQEIQPGFKGIQKQEIQPGLKGIQVISSVNGGRSHDPSFKRRMAFADEPENIEPQSRPAVPPYSNLNTKIAGSDKHKDKQIGDAISHKQQPPSVQQVGLVKSQDNNPVYIVPPYTKTKVANTIDHTVDHAEDGSSFKKFSRDEDESDPSGHERQPVRQLNYSHDRVLNKVPPPYIKPSVNLVNAADQEFSITGNGGSHAGDIKDKKFIEKQRPMSVRSKRPKQLILDEIDSSNDDRKLLSQTPDLQKRRSDKESAATFYDAGMVKEAHPNGLLAGKVADAIDYQRKPTRTPTEQMQVGKHRVTAYDDDHYDGGKTTGSKLEMAGVIDVAIDYQRKPTRTPTERMQVGKHRAAAYDDDHYDGGKTMGSKIEMPGVIGDAIDYGKLMSRPPRNQVRQGHGSSTAMRDGNYYGVGKTSNPRAPVADEEDDAIDYGKLLHQNPSGQRRGGRRTGNHDRDEEERFMDRLLIHYSKKGLLDNASTGPERPASDHAANESEAYIRRGKAAKPLLHERVVSLPPQPISPTEPRAPTRATSLQPNLFGPTAGRAHPRIPEYEDVAAQMAALRIKQ</sequence>
<proteinExistence type="inferred from homology"/>
<reference evidence="3" key="1">
    <citation type="submission" date="2021-03" db="EMBL/GenBank/DDBJ databases">
        <authorList>
            <person name="Li Z."/>
            <person name="Yang C."/>
        </authorList>
    </citation>
    <scope>NUCLEOTIDE SEQUENCE</scope>
    <source>
        <strain evidence="3">Dzin_1.0</strain>
        <tissue evidence="3">Leaf</tissue>
    </source>
</reference>
<dbReference type="InterPro" id="IPR042277">
    <property type="entry name" value="IST1-like"/>
</dbReference>
<feature type="compositionally biased region" description="Polar residues" evidence="2">
    <location>
        <begin position="641"/>
        <end position="651"/>
    </location>
</feature>
<feature type="region of interest" description="Disordered" evidence="2">
    <location>
        <begin position="182"/>
        <end position="217"/>
    </location>
</feature>
<evidence type="ECO:0000313" key="4">
    <source>
        <dbReference type="Proteomes" id="UP001085076"/>
    </source>
</evidence>